<dbReference type="Gene3D" id="3.40.50.150">
    <property type="entry name" value="Vaccinia Virus protein VP39"/>
    <property type="match status" value="1"/>
</dbReference>
<dbReference type="PANTHER" id="PTHR42912:SF93">
    <property type="entry name" value="N6-ADENOSINE-METHYLTRANSFERASE TMT1A"/>
    <property type="match status" value="1"/>
</dbReference>
<evidence type="ECO:0000259" key="1">
    <source>
        <dbReference type="Pfam" id="PF08241"/>
    </source>
</evidence>
<keyword evidence="2" id="KW-0808">Transferase</keyword>
<dbReference type="GO" id="GO:0008168">
    <property type="term" value="F:methyltransferase activity"/>
    <property type="evidence" value="ECO:0007669"/>
    <property type="project" value="UniProtKB-KW"/>
</dbReference>
<sequence length="224" mass="24413">MTSTTNAPDPQADQDARRADFLAYYDAEAADRARRPIPPWRTAAQEEFLALLADERRRTVLEIGCGPGLDGEAIVAAGFEYTGTDLSPGMVEMARAAGLDARVASATALPFDDHAFDAAWSMSTLMHLDDAELDAALTEITRVLVPGGLFAVGMWGAQELTVGTLSEPDQDYGPPRYFHRRTDPMVHERLGERGEVESWWTRPSSPGSSHRYQYAVVRTPGASG</sequence>
<organism evidence="2 3">
    <name type="scientific">Promicromonospora vindobonensis</name>
    <dbReference type="NCBI Taxonomy" id="195748"/>
    <lineage>
        <taxon>Bacteria</taxon>
        <taxon>Bacillati</taxon>
        <taxon>Actinomycetota</taxon>
        <taxon>Actinomycetes</taxon>
        <taxon>Micrococcales</taxon>
        <taxon>Promicromonosporaceae</taxon>
        <taxon>Promicromonospora</taxon>
    </lineage>
</organism>
<name>A0ABW5W0E1_9MICO</name>
<dbReference type="GO" id="GO:0032259">
    <property type="term" value="P:methylation"/>
    <property type="evidence" value="ECO:0007669"/>
    <property type="project" value="UniProtKB-KW"/>
</dbReference>
<gene>
    <name evidence="2" type="ORF">ACFS27_20820</name>
</gene>
<dbReference type="Pfam" id="PF08241">
    <property type="entry name" value="Methyltransf_11"/>
    <property type="match status" value="1"/>
</dbReference>
<proteinExistence type="predicted"/>
<comment type="caution">
    <text evidence="2">The sequence shown here is derived from an EMBL/GenBank/DDBJ whole genome shotgun (WGS) entry which is preliminary data.</text>
</comment>
<keyword evidence="3" id="KW-1185">Reference proteome</keyword>
<dbReference type="Proteomes" id="UP001597479">
    <property type="component" value="Unassembled WGS sequence"/>
</dbReference>
<dbReference type="InterPro" id="IPR050508">
    <property type="entry name" value="Methyltransf_Superfamily"/>
</dbReference>
<dbReference type="CDD" id="cd02440">
    <property type="entry name" value="AdoMet_MTases"/>
    <property type="match status" value="1"/>
</dbReference>
<dbReference type="InterPro" id="IPR029063">
    <property type="entry name" value="SAM-dependent_MTases_sf"/>
</dbReference>
<evidence type="ECO:0000313" key="3">
    <source>
        <dbReference type="Proteomes" id="UP001597479"/>
    </source>
</evidence>
<dbReference type="EC" id="2.1.1.-" evidence="2"/>
<feature type="domain" description="Methyltransferase type 11" evidence="1">
    <location>
        <begin position="61"/>
        <end position="151"/>
    </location>
</feature>
<keyword evidence="2" id="KW-0489">Methyltransferase</keyword>
<dbReference type="RefSeq" id="WP_377186868.1">
    <property type="nucleotide sequence ID" value="NZ_JBHUOG010000002.1"/>
</dbReference>
<dbReference type="EMBL" id="JBHUOG010000002">
    <property type="protein sequence ID" value="MFD2796015.1"/>
    <property type="molecule type" value="Genomic_DNA"/>
</dbReference>
<reference evidence="3" key="1">
    <citation type="journal article" date="2019" name="Int. J. Syst. Evol. Microbiol.">
        <title>The Global Catalogue of Microorganisms (GCM) 10K type strain sequencing project: providing services to taxonomists for standard genome sequencing and annotation.</title>
        <authorList>
            <consortium name="The Broad Institute Genomics Platform"/>
            <consortium name="The Broad Institute Genome Sequencing Center for Infectious Disease"/>
            <person name="Wu L."/>
            <person name="Ma J."/>
        </authorList>
    </citation>
    <scope>NUCLEOTIDE SEQUENCE [LARGE SCALE GENOMIC DNA]</scope>
    <source>
        <strain evidence="3">CCM 7044</strain>
    </source>
</reference>
<evidence type="ECO:0000313" key="2">
    <source>
        <dbReference type="EMBL" id="MFD2796015.1"/>
    </source>
</evidence>
<dbReference type="PANTHER" id="PTHR42912">
    <property type="entry name" value="METHYLTRANSFERASE"/>
    <property type="match status" value="1"/>
</dbReference>
<dbReference type="InterPro" id="IPR013216">
    <property type="entry name" value="Methyltransf_11"/>
</dbReference>
<dbReference type="SUPFAM" id="SSF53335">
    <property type="entry name" value="S-adenosyl-L-methionine-dependent methyltransferases"/>
    <property type="match status" value="1"/>
</dbReference>
<accession>A0ABW5W0E1</accession>
<protein>
    <submittedName>
        <fullName evidence="2">Class I SAM-dependent methyltransferase</fullName>
        <ecNumber evidence="2">2.1.1.-</ecNumber>
    </submittedName>
</protein>